<dbReference type="InterPro" id="IPR008271">
    <property type="entry name" value="Ser/Thr_kinase_AS"/>
</dbReference>
<evidence type="ECO:0000256" key="2">
    <source>
        <dbReference type="ARBA" id="ARBA00022527"/>
    </source>
</evidence>
<evidence type="ECO:0000256" key="7">
    <source>
        <dbReference type="PROSITE-ProRule" id="PRU10141"/>
    </source>
</evidence>
<evidence type="ECO:0000256" key="6">
    <source>
        <dbReference type="ARBA" id="ARBA00022840"/>
    </source>
</evidence>
<evidence type="ECO:0000259" key="9">
    <source>
        <dbReference type="PROSITE" id="PS50011"/>
    </source>
</evidence>
<feature type="domain" description="Protein kinase" evidence="9">
    <location>
        <begin position="289"/>
        <end position="636"/>
    </location>
</feature>
<evidence type="ECO:0000313" key="10">
    <source>
        <dbReference type="EMBL" id="CAJ1958162.1"/>
    </source>
</evidence>
<evidence type="ECO:0000256" key="4">
    <source>
        <dbReference type="ARBA" id="ARBA00022741"/>
    </source>
</evidence>
<accession>A0AAD2FZY5</accession>
<sequence length="640" mass="73477">MRHLKQQVTTSSSVAVPSKKVNSAMEYSEGNSSSDGQQPQYHIPGHTQQPGGVYALPPESRQPRQQPQHAHLISQPVSAAQQQPWAVQQHPGYVDQRQYAPQIYSQSSHDSGMSMSMVDPSQVAYLTPQQQHHAQQPYIHPSYHVNPAAYTQQQYAQQMSYQQQLALQSTMQSSLLMAGHPPQQPLLHHPINQSLPPQTVPQQELHPSFYQQPPKLGRLPADRPLIKLSVSLIDTYKRINTVYYEERDTRRPTRTKEKTKKGQGVKNHGWDDDNYDYIINPGELFYNRYRIQERIGKGSFGQVVRAEDIETKQDVAIKIIKSKKPFQMQAKTEIELLTHLNQKDPDDENNIVRLIDHFMYRDHQCLVFEMLSLNLYELLKNTQFAGVSLNLIRKFGKQVLKSLMFLAREDVDVIHCDLKPENILLRHPKKSGIKVIDFGSSCRSNKRMYSYIQSRFYRSPEVMLGLPYSTAIDMWSLGCILAEMHTGEPLFSGSDQFDQMQKIVKILGMLPTHMLDKANEQNRHQFFDRVRNRQTGREEWILRQEKVVSNASGQPPPPPGRDDAVKKEPIIPSQDPIASLSQLIRAETNRKKKYPPSETGNSTRNYDLFVDLIQRMLTFDPKERITPQIALHHPFIAAAD</sequence>
<dbReference type="PROSITE" id="PS00108">
    <property type="entry name" value="PROTEIN_KINASE_ST"/>
    <property type="match status" value="1"/>
</dbReference>
<feature type="compositionally biased region" description="Basic and acidic residues" evidence="8">
    <location>
        <begin position="560"/>
        <end position="569"/>
    </location>
</feature>
<dbReference type="GO" id="GO:0004674">
    <property type="term" value="F:protein serine/threonine kinase activity"/>
    <property type="evidence" value="ECO:0007669"/>
    <property type="project" value="UniProtKB-KW"/>
</dbReference>
<feature type="region of interest" description="Disordered" evidence="8">
    <location>
        <begin position="545"/>
        <end position="572"/>
    </location>
</feature>
<name>A0AAD2FZY5_9STRA</name>
<protein>
    <recommendedName>
        <fullName evidence="9">Protein kinase domain-containing protein</fullName>
    </recommendedName>
</protein>
<dbReference type="Gene3D" id="1.10.510.10">
    <property type="entry name" value="Transferase(Phosphotransferase) domain 1"/>
    <property type="match status" value="1"/>
</dbReference>
<dbReference type="SUPFAM" id="SSF56112">
    <property type="entry name" value="Protein kinase-like (PK-like)"/>
    <property type="match status" value="1"/>
</dbReference>
<dbReference type="PANTHER" id="PTHR24058">
    <property type="entry name" value="DUAL SPECIFICITY PROTEIN KINASE"/>
    <property type="match status" value="1"/>
</dbReference>
<dbReference type="InterPro" id="IPR017441">
    <property type="entry name" value="Protein_kinase_ATP_BS"/>
</dbReference>
<evidence type="ECO:0000256" key="1">
    <source>
        <dbReference type="ARBA" id="ARBA00008867"/>
    </source>
</evidence>
<keyword evidence="2" id="KW-0723">Serine/threonine-protein kinase</keyword>
<dbReference type="AlphaFoldDB" id="A0AAD2FZY5"/>
<dbReference type="FunFam" id="3.30.200.20:FF:000087">
    <property type="entry name" value="Dual specificity tyrosine-phosphorylation-regulated kinase 1A"/>
    <property type="match status" value="1"/>
</dbReference>
<dbReference type="GO" id="GO:0005524">
    <property type="term" value="F:ATP binding"/>
    <property type="evidence" value="ECO:0007669"/>
    <property type="project" value="UniProtKB-UniRule"/>
</dbReference>
<keyword evidence="3" id="KW-0808">Transferase</keyword>
<evidence type="ECO:0000256" key="3">
    <source>
        <dbReference type="ARBA" id="ARBA00022679"/>
    </source>
</evidence>
<comment type="caution">
    <text evidence="10">The sequence shown here is derived from an EMBL/GenBank/DDBJ whole genome shotgun (WGS) entry which is preliminary data.</text>
</comment>
<feature type="compositionally biased region" description="Polar residues" evidence="8">
    <location>
        <begin position="1"/>
        <end position="15"/>
    </location>
</feature>
<feature type="compositionally biased region" description="Polar residues" evidence="8">
    <location>
        <begin position="75"/>
        <end position="86"/>
    </location>
</feature>
<dbReference type="Proteomes" id="UP001295423">
    <property type="component" value="Unassembled WGS sequence"/>
</dbReference>
<dbReference type="PROSITE" id="PS00107">
    <property type="entry name" value="PROTEIN_KINASE_ATP"/>
    <property type="match status" value="1"/>
</dbReference>
<reference evidence="10" key="1">
    <citation type="submission" date="2023-08" db="EMBL/GenBank/DDBJ databases">
        <authorList>
            <person name="Audoor S."/>
            <person name="Bilcke G."/>
        </authorList>
    </citation>
    <scope>NUCLEOTIDE SEQUENCE</scope>
</reference>
<dbReference type="SMART" id="SM00220">
    <property type="entry name" value="S_TKc"/>
    <property type="match status" value="1"/>
</dbReference>
<evidence type="ECO:0000256" key="8">
    <source>
        <dbReference type="SAM" id="MobiDB-lite"/>
    </source>
</evidence>
<keyword evidence="11" id="KW-1185">Reference proteome</keyword>
<dbReference type="PROSITE" id="PS50011">
    <property type="entry name" value="PROTEIN_KINASE_DOM"/>
    <property type="match status" value="1"/>
</dbReference>
<gene>
    <name evidence="10" type="ORF">CYCCA115_LOCUS17053</name>
</gene>
<dbReference type="InterPro" id="IPR000719">
    <property type="entry name" value="Prot_kinase_dom"/>
</dbReference>
<proteinExistence type="inferred from homology"/>
<keyword evidence="5" id="KW-0418">Kinase</keyword>
<keyword evidence="4 7" id="KW-0547">Nucleotide-binding</keyword>
<evidence type="ECO:0000313" key="11">
    <source>
        <dbReference type="Proteomes" id="UP001295423"/>
    </source>
</evidence>
<keyword evidence="6 7" id="KW-0067">ATP-binding</keyword>
<dbReference type="EMBL" id="CAKOGP040001969">
    <property type="protein sequence ID" value="CAJ1958162.1"/>
    <property type="molecule type" value="Genomic_DNA"/>
</dbReference>
<dbReference type="Pfam" id="PF00069">
    <property type="entry name" value="Pkinase"/>
    <property type="match status" value="1"/>
</dbReference>
<feature type="compositionally biased region" description="Low complexity" evidence="8">
    <location>
        <begin position="57"/>
        <end position="68"/>
    </location>
</feature>
<organism evidence="10 11">
    <name type="scientific">Cylindrotheca closterium</name>
    <dbReference type="NCBI Taxonomy" id="2856"/>
    <lineage>
        <taxon>Eukaryota</taxon>
        <taxon>Sar</taxon>
        <taxon>Stramenopiles</taxon>
        <taxon>Ochrophyta</taxon>
        <taxon>Bacillariophyta</taxon>
        <taxon>Bacillariophyceae</taxon>
        <taxon>Bacillariophycidae</taxon>
        <taxon>Bacillariales</taxon>
        <taxon>Bacillariaceae</taxon>
        <taxon>Cylindrotheca</taxon>
    </lineage>
</organism>
<dbReference type="Gene3D" id="3.30.200.20">
    <property type="entry name" value="Phosphorylase Kinase, domain 1"/>
    <property type="match status" value="1"/>
</dbReference>
<dbReference type="InterPro" id="IPR011009">
    <property type="entry name" value="Kinase-like_dom_sf"/>
</dbReference>
<dbReference type="PANTHER" id="PTHR24058:SF28">
    <property type="entry name" value="SERINE_THREONINE-PROTEIN KINASE MINIBRAIN"/>
    <property type="match status" value="1"/>
</dbReference>
<feature type="region of interest" description="Disordered" evidence="8">
    <location>
        <begin position="1"/>
        <end position="88"/>
    </location>
</feature>
<feature type="compositionally biased region" description="Polar residues" evidence="8">
    <location>
        <begin position="29"/>
        <end position="50"/>
    </location>
</feature>
<evidence type="ECO:0000256" key="5">
    <source>
        <dbReference type="ARBA" id="ARBA00022777"/>
    </source>
</evidence>
<feature type="binding site" evidence="7">
    <location>
        <position position="318"/>
    </location>
    <ligand>
        <name>ATP</name>
        <dbReference type="ChEBI" id="CHEBI:30616"/>
    </ligand>
</feature>
<dbReference type="InterPro" id="IPR050494">
    <property type="entry name" value="Ser_Thr_dual-spec_kinase"/>
</dbReference>
<comment type="similarity">
    <text evidence="1">Belongs to the protein kinase superfamily. CMGC Ser/Thr protein kinase family. MNB/DYRK subfamily.</text>
</comment>